<dbReference type="EMBL" id="IACT01004063">
    <property type="protein sequence ID" value="LAC23273.1"/>
    <property type="molecule type" value="mRNA"/>
</dbReference>
<evidence type="ECO:0000256" key="6">
    <source>
        <dbReference type="ARBA" id="ARBA00022670"/>
    </source>
</evidence>
<evidence type="ECO:0000256" key="19">
    <source>
        <dbReference type="PIRSR" id="PIRSR634016-4"/>
    </source>
</evidence>
<evidence type="ECO:0000256" key="20">
    <source>
        <dbReference type="RuleBase" id="RU364040"/>
    </source>
</evidence>
<organism evidence="25">
    <name type="scientific">Hirondellea gigas</name>
    <dbReference type="NCBI Taxonomy" id="1518452"/>
    <lineage>
        <taxon>Eukaryota</taxon>
        <taxon>Metazoa</taxon>
        <taxon>Ecdysozoa</taxon>
        <taxon>Arthropoda</taxon>
        <taxon>Crustacea</taxon>
        <taxon>Multicrustacea</taxon>
        <taxon>Malacostraca</taxon>
        <taxon>Eumalacostraca</taxon>
        <taxon>Peracarida</taxon>
        <taxon>Amphipoda</taxon>
        <taxon>Amphilochidea</taxon>
        <taxon>Lysianassida</taxon>
        <taxon>Lysianassidira</taxon>
        <taxon>Lysianassoidea</taxon>
        <taxon>Lysianassidae</taxon>
        <taxon>Hirondellea</taxon>
    </lineage>
</organism>
<dbReference type="InterPro" id="IPR042097">
    <property type="entry name" value="Aminopeptidase_N-like_N_sf"/>
</dbReference>
<feature type="binding site" evidence="18">
    <location>
        <position position="340"/>
    </location>
    <ligand>
        <name>Zn(2+)</name>
        <dbReference type="ChEBI" id="CHEBI:29105"/>
        <note>catalytic</note>
    </ligand>
</feature>
<evidence type="ECO:0000256" key="2">
    <source>
        <dbReference type="ARBA" id="ARBA00004609"/>
    </source>
</evidence>
<reference evidence="25" key="1">
    <citation type="submission" date="2017-11" db="EMBL/GenBank/DDBJ databases">
        <title>The sensing device of the deep-sea amphipod.</title>
        <authorList>
            <person name="Kobayashi H."/>
            <person name="Nagahama T."/>
            <person name="Arai W."/>
            <person name="Sasagawa Y."/>
            <person name="Umeda M."/>
            <person name="Hayashi T."/>
            <person name="Nikaido I."/>
            <person name="Watanabe H."/>
            <person name="Oguri K."/>
            <person name="Kitazato H."/>
            <person name="Fujioka K."/>
            <person name="Kido Y."/>
            <person name="Takami H."/>
        </authorList>
    </citation>
    <scope>NUCLEOTIDE SEQUENCE</scope>
    <source>
        <tissue evidence="25">Whole body</tissue>
    </source>
</reference>
<dbReference type="Gene3D" id="2.60.40.1730">
    <property type="entry name" value="tricorn interacting facor f3 domain"/>
    <property type="match status" value="1"/>
</dbReference>
<dbReference type="GO" id="GO:0070006">
    <property type="term" value="F:metalloaminopeptidase activity"/>
    <property type="evidence" value="ECO:0007669"/>
    <property type="project" value="TreeGrafter"/>
</dbReference>
<evidence type="ECO:0000256" key="3">
    <source>
        <dbReference type="ARBA" id="ARBA00010136"/>
    </source>
</evidence>
<dbReference type="GO" id="GO:0005615">
    <property type="term" value="C:extracellular space"/>
    <property type="evidence" value="ECO:0007669"/>
    <property type="project" value="TreeGrafter"/>
</dbReference>
<dbReference type="InterPro" id="IPR034016">
    <property type="entry name" value="M1_APN-typ"/>
</dbReference>
<dbReference type="InterPro" id="IPR014782">
    <property type="entry name" value="Peptidase_M1_dom"/>
</dbReference>
<dbReference type="FunFam" id="1.10.390.10:FF:000016">
    <property type="entry name" value="Glutamyl aminopeptidase"/>
    <property type="match status" value="1"/>
</dbReference>
<comment type="similarity">
    <text evidence="3 20">Belongs to the peptidase M1 family.</text>
</comment>
<evidence type="ECO:0000256" key="1">
    <source>
        <dbReference type="ARBA" id="ARBA00004606"/>
    </source>
</evidence>
<evidence type="ECO:0000259" key="24">
    <source>
        <dbReference type="Pfam" id="PF17900"/>
    </source>
</evidence>
<dbReference type="Gene3D" id="1.10.390.10">
    <property type="entry name" value="Neutral Protease Domain 2"/>
    <property type="match status" value="1"/>
</dbReference>
<dbReference type="InterPro" id="IPR001930">
    <property type="entry name" value="Peptidase_M1"/>
</dbReference>
<dbReference type="InterPro" id="IPR050344">
    <property type="entry name" value="Peptidase_M1_aminopeptidases"/>
</dbReference>
<evidence type="ECO:0000256" key="9">
    <source>
        <dbReference type="ARBA" id="ARBA00022729"/>
    </source>
</evidence>
<comment type="subcellular location">
    <subcellularLocation>
        <location evidence="2">Cell membrane</location>
        <topology evidence="2">Lipid-anchor</topology>
        <topology evidence="2">GPI-anchor</topology>
    </subcellularLocation>
    <subcellularLocation>
        <location evidence="1">Membrane</location>
        <topology evidence="1">Single-pass type II membrane protein</topology>
    </subcellularLocation>
</comment>
<dbReference type="SUPFAM" id="SSF55486">
    <property type="entry name" value="Metalloproteases ('zincins'), catalytic domain"/>
    <property type="match status" value="1"/>
</dbReference>
<accession>A0A6A7FYW6</accession>
<evidence type="ECO:0000256" key="8">
    <source>
        <dbReference type="ARBA" id="ARBA00022723"/>
    </source>
</evidence>
<keyword evidence="14 20" id="KW-0482">Metalloprotease</keyword>
<evidence type="ECO:0000256" key="21">
    <source>
        <dbReference type="SAM" id="SignalP"/>
    </source>
</evidence>
<proteinExistence type="evidence at transcript level"/>
<evidence type="ECO:0000256" key="17">
    <source>
        <dbReference type="PIRSR" id="PIRSR634016-1"/>
    </source>
</evidence>
<keyword evidence="7" id="KW-0812">Transmembrane</keyword>
<evidence type="ECO:0000256" key="10">
    <source>
        <dbReference type="ARBA" id="ARBA00022801"/>
    </source>
</evidence>
<evidence type="ECO:0000256" key="11">
    <source>
        <dbReference type="ARBA" id="ARBA00022833"/>
    </source>
</evidence>
<evidence type="ECO:0000256" key="14">
    <source>
        <dbReference type="ARBA" id="ARBA00023049"/>
    </source>
</evidence>
<dbReference type="FunFam" id="2.60.40.1910:FF:000008">
    <property type="entry name" value="Aminopeptidase"/>
    <property type="match status" value="1"/>
</dbReference>
<dbReference type="GO" id="GO:0098552">
    <property type="term" value="C:side of membrane"/>
    <property type="evidence" value="ECO:0007669"/>
    <property type="project" value="UniProtKB-KW"/>
</dbReference>
<keyword evidence="8 18" id="KW-0479">Metal-binding</keyword>
<evidence type="ECO:0000256" key="12">
    <source>
        <dbReference type="ARBA" id="ARBA00022968"/>
    </source>
</evidence>
<comment type="cofactor">
    <cofactor evidence="18 20">
        <name>Zn(2+)</name>
        <dbReference type="ChEBI" id="CHEBI:29105"/>
    </cofactor>
    <text evidence="18 20">Binds 1 zinc ion per subunit.</text>
</comment>
<dbReference type="Pfam" id="PF17900">
    <property type="entry name" value="Peptidase_M1_N"/>
    <property type="match status" value="1"/>
</dbReference>
<keyword evidence="11 18" id="KW-0862">Zinc</keyword>
<keyword evidence="9 21" id="KW-0732">Signal</keyword>
<evidence type="ECO:0000256" key="13">
    <source>
        <dbReference type="ARBA" id="ARBA00022989"/>
    </source>
</evidence>
<dbReference type="PANTHER" id="PTHR11533">
    <property type="entry name" value="PROTEASE M1 ZINC METALLOPROTEASE"/>
    <property type="match status" value="1"/>
</dbReference>
<dbReference type="Gene3D" id="2.60.40.1910">
    <property type="match status" value="1"/>
</dbReference>
<evidence type="ECO:0000259" key="22">
    <source>
        <dbReference type="Pfam" id="PF01433"/>
    </source>
</evidence>
<keyword evidence="15" id="KW-0472">Membrane</keyword>
<evidence type="ECO:0000313" key="25">
    <source>
        <dbReference type="EMBL" id="LAC23273.1"/>
    </source>
</evidence>
<keyword evidence="5" id="KW-0336">GPI-anchor</keyword>
<dbReference type="GO" id="GO:0006508">
    <property type="term" value="P:proteolysis"/>
    <property type="evidence" value="ECO:0007669"/>
    <property type="project" value="UniProtKB-KW"/>
</dbReference>
<name>A0A6A7FYW6_9CRUS</name>
<dbReference type="EC" id="3.4.11.-" evidence="20"/>
<keyword evidence="12" id="KW-0735">Signal-anchor</keyword>
<dbReference type="FunFam" id="2.60.40.1730:FF:000012">
    <property type="entry name" value="Aminopeptidase N"/>
    <property type="match status" value="1"/>
</dbReference>
<feature type="site" description="Transition state stabilizer" evidence="19">
    <location>
        <position position="426"/>
    </location>
</feature>
<keyword evidence="16" id="KW-0325">Glycoprotein</keyword>
<dbReference type="GO" id="GO:0043171">
    <property type="term" value="P:peptide catabolic process"/>
    <property type="evidence" value="ECO:0007669"/>
    <property type="project" value="TreeGrafter"/>
</dbReference>
<evidence type="ECO:0000256" key="15">
    <source>
        <dbReference type="ARBA" id="ARBA00023136"/>
    </source>
</evidence>
<dbReference type="Pfam" id="PF11838">
    <property type="entry name" value="ERAP1_C"/>
    <property type="match status" value="1"/>
</dbReference>
<dbReference type="CDD" id="cd09601">
    <property type="entry name" value="M1_APN-Q_like"/>
    <property type="match status" value="1"/>
</dbReference>
<evidence type="ECO:0000256" key="16">
    <source>
        <dbReference type="ARBA" id="ARBA00023180"/>
    </source>
</evidence>
<evidence type="ECO:0000256" key="18">
    <source>
        <dbReference type="PIRSR" id="PIRSR634016-3"/>
    </source>
</evidence>
<feature type="domain" description="Aminopeptidase N-like N-terminal" evidence="24">
    <location>
        <begin position="42"/>
        <end position="233"/>
    </location>
</feature>
<feature type="signal peptide" evidence="21">
    <location>
        <begin position="1"/>
        <end position="21"/>
    </location>
</feature>
<feature type="domain" description="Peptidase M1 membrane alanine aminopeptidase" evidence="22">
    <location>
        <begin position="269"/>
        <end position="493"/>
    </location>
</feature>
<dbReference type="AlphaFoldDB" id="A0A6A7FYW6"/>
<feature type="active site" description="Proton acceptor" evidence="17">
    <location>
        <position position="341"/>
    </location>
</feature>
<dbReference type="InterPro" id="IPR024571">
    <property type="entry name" value="ERAP1-like_C_dom"/>
</dbReference>
<feature type="binding site" evidence="18">
    <location>
        <position position="363"/>
    </location>
    <ligand>
        <name>Zn(2+)</name>
        <dbReference type="ChEBI" id="CHEBI:29105"/>
        <note>catalytic</note>
    </ligand>
</feature>
<dbReference type="PANTHER" id="PTHR11533:SF294">
    <property type="entry name" value="THYROTROPIN-RELEASING HORMONE-DEGRADING ECTOENZYME"/>
    <property type="match status" value="1"/>
</dbReference>
<dbReference type="SUPFAM" id="SSF63737">
    <property type="entry name" value="Leukotriene A4 hydrolase N-terminal domain"/>
    <property type="match status" value="1"/>
</dbReference>
<keyword evidence="10 20" id="KW-0378">Hydrolase</keyword>
<keyword evidence="20 25" id="KW-0031">Aminopeptidase</keyword>
<keyword evidence="5" id="KW-0449">Lipoprotein</keyword>
<dbReference type="PRINTS" id="PR00756">
    <property type="entry name" value="ALADIPTASE"/>
</dbReference>
<evidence type="ECO:0000256" key="5">
    <source>
        <dbReference type="ARBA" id="ARBA00022622"/>
    </source>
</evidence>
<dbReference type="InterPro" id="IPR045357">
    <property type="entry name" value="Aminopeptidase_N-like_N"/>
</dbReference>
<evidence type="ECO:0000259" key="23">
    <source>
        <dbReference type="Pfam" id="PF11838"/>
    </source>
</evidence>
<dbReference type="Gene3D" id="1.25.50.20">
    <property type="match status" value="1"/>
</dbReference>
<feature type="binding site" evidence="18">
    <location>
        <position position="344"/>
    </location>
    <ligand>
        <name>Zn(2+)</name>
        <dbReference type="ChEBI" id="CHEBI:29105"/>
        <note>catalytic</note>
    </ligand>
</feature>
<dbReference type="GO" id="GO:0005737">
    <property type="term" value="C:cytoplasm"/>
    <property type="evidence" value="ECO:0007669"/>
    <property type="project" value="TreeGrafter"/>
</dbReference>
<dbReference type="GO" id="GO:0005886">
    <property type="term" value="C:plasma membrane"/>
    <property type="evidence" value="ECO:0007669"/>
    <property type="project" value="UniProtKB-SubCell"/>
</dbReference>
<feature type="chain" id="PRO_5025524194" description="Aminopeptidase" evidence="21">
    <location>
        <begin position="22"/>
        <end position="916"/>
    </location>
</feature>
<dbReference type="GO" id="GO:0042277">
    <property type="term" value="F:peptide binding"/>
    <property type="evidence" value="ECO:0007669"/>
    <property type="project" value="TreeGrafter"/>
</dbReference>
<feature type="domain" description="ERAP1-like C-terminal" evidence="23">
    <location>
        <begin position="580"/>
        <end position="880"/>
    </location>
</feature>
<protein>
    <recommendedName>
        <fullName evidence="20">Aminopeptidase</fullName>
        <ecNumber evidence="20">3.4.11.-</ecNumber>
    </recommendedName>
</protein>
<keyword evidence="6 20" id="KW-0645">Protease</keyword>
<sequence length="916" mass="105688">MELNRIVIGIFLICQMTSVAAKENNGRNRSSNNRLRLPTQVQPINYKIKLQPYVGINNTVDGHVEIEIRALRAISRIRLHMTKIFIKPRGIKLISTDNSESIAIRGTKKEPRRDFITIRLRDRLVASSTYTLIIDFTSKLNYEPKGFYTSTYWEQDDRQRYVAATQFWPALARNSFPCFDEPALKATFDVFLARQEHMTALSNMPLLESTPIPQQPGWYWDQFATTVPMSTYLVAFLITEFLNRTLEGNEGSRVTAWTRGEILDQTQHSLDVCERGINYFEEYFGIELSIPKIDMVGLPLTAHNAMENWGLITFSESSFVYSTSESTAASKQESAELVTHEVAHQWFGNLVSITWWTDLWLSEGFSTYMSNVAIDKMFPSWQVLDQFVVTRLQTVMAVDSLLNSHPVSTTVQDPAKIHEVFDEIPYSKGASIIRMMSHILSESTLREGLSNYLDRFKFKNAAQDDLWETLTVTALKSGSLPHGMTVKEIMDTWTLQPGYPVITIERPDNYTATIKQTRFYLSMLENNGNNGISEEDLRWYIPITFTDQNYPYFVHTKPRTWLRPQDDQLTVTGLPSRDKWAIFNLQQTGYFRVNYDSANWELLIEQLLRDHTVFPESNRAQIIDDSLNLARAGILSYTVALNVTKYLYREEAYTPWLAALNNLRYIDVMLRSTPQYGAFQDYLRWLVEPIISRVGLEENKEDPLVQQLLRMLLDEWACKLEHPACLAMADDLLKRFSNKSTLTLDGNVGGAYCVAVQRGGREAWLAVWKLFRQTPNTVRRDALGQALGCTTYAWLINMQLQSDLQGMDLVDALRWIRQTELGRYIAWFYVWNNRRTLIRRPQIFPTIIQTVAKDFYNDHHRFMLSAILEQVDPETGRLLSGVTATVASNQKWHLRSYSVIQLWLAETGFSIQIDLH</sequence>
<dbReference type="InterPro" id="IPR027268">
    <property type="entry name" value="Peptidase_M4/M1_CTD_sf"/>
</dbReference>
<evidence type="ECO:0000256" key="7">
    <source>
        <dbReference type="ARBA" id="ARBA00022692"/>
    </source>
</evidence>
<evidence type="ECO:0000256" key="4">
    <source>
        <dbReference type="ARBA" id="ARBA00022475"/>
    </source>
</evidence>
<keyword evidence="13" id="KW-1133">Transmembrane helix</keyword>
<keyword evidence="4" id="KW-1003">Cell membrane</keyword>
<dbReference type="Pfam" id="PF01433">
    <property type="entry name" value="Peptidase_M1"/>
    <property type="match status" value="1"/>
</dbReference>
<dbReference type="GO" id="GO:0008270">
    <property type="term" value="F:zinc ion binding"/>
    <property type="evidence" value="ECO:0007669"/>
    <property type="project" value="UniProtKB-UniRule"/>
</dbReference>